<accession>A0A1H5ZRL0</accession>
<evidence type="ECO:0000256" key="7">
    <source>
        <dbReference type="ARBA" id="ARBA00022989"/>
    </source>
</evidence>
<keyword evidence="8 12" id="KW-0472">Membrane</keyword>
<feature type="transmembrane region" description="Helical" evidence="13">
    <location>
        <begin position="170"/>
        <end position="190"/>
    </location>
</feature>
<sequence length="473" mass="50574">MFYVHMLLLLAVIFVGIRYGGIAFGLLGGLGVSILSFVFGIAPGKPPIGVMLIILAVVAASATLEATGGLKLLVKYAESLLRKHPSKVVFLGPLCTYSLTVLVGTGHSVYPLLPVIYDVSIKRGIRPERPMAISTIASQMGITASPIAAAAAVVMATAATNHLDITLGQVLLVTIPATLTGVLIAATWSLKRGKELNDDPEFLERCKDPQFKAQLIDTSETSTDETGQQEDQKAKRGLTVFLLGILTVICVAMFGKDLGLLPDGVKTSTALQFLMLSVGAIILLTTNVDPKKIVNTNVFIAGMSAVIIIFGIAWMSDTIIAYNKPYIISLVEDVVKTHPWTFAIAMYVSSVFLKSQAAVLTIMLPLGFALGIPAEVLIGVLPACYAYYFFPFYPSDLAAITFDRSGTTRIGKYILNHSFLIPGFIGVFTATSIGYALSTGVLPIWLWAIAIAGLAFAVNSYMNRLSSETLRIA</sequence>
<comment type="catalytic activity">
    <reaction evidence="11">
        <text>fumarate(in) + succinate(out) = fumarate(out) + succinate(in)</text>
        <dbReference type="Rhea" id="RHEA:29323"/>
        <dbReference type="ChEBI" id="CHEBI:29806"/>
        <dbReference type="ChEBI" id="CHEBI:30031"/>
    </reaction>
    <physiologicalReaction direction="right-to-left" evidence="11">
        <dbReference type="Rhea" id="RHEA:29325"/>
    </physiologicalReaction>
</comment>
<dbReference type="NCBIfam" id="TIGR00770">
    <property type="entry name" value="Dcu"/>
    <property type="match status" value="1"/>
</dbReference>
<evidence type="ECO:0000313" key="14">
    <source>
        <dbReference type="EMBL" id="SEG38036.1"/>
    </source>
</evidence>
<evidence type="ECO:0000256" key="3">
    <source>
        <dbReference type="ARBA" id="ARBA00022448"/>
    </source>
</evidence>
<comment type="function">
    <text evidence="12">Responsible for the transport of C4-dicarboxylates.</text>
</comment>
<feature type="transmembrane region" description="Helical" evidence="13">
    <location>
        <begin position="419"/>
        <end position="438"/>
    </location>
</feature>
<proteinExistence type="inferred from homology"/>
<organism evidence="14 15">
    <name type="scientific">Vibrio hangzhouensis</name>
    <dbReference type="NCBI Taxonomy" id="462991"/>
    <lineage>
        <taxon>Bacteria</taxon>
        <taxon>Pseudomonadati</taxon>
        <taxon>Pseudomonadota</taxon>
        <taxon>Gammaproteobacteria</taxon>
        <taxon>Vibrionales</taxon>
        <taxon>Vibrionaceae</taxon>
        <taxon>Vibrio</taxon>
    </lineage>
</organism>
<evidence type="ECO:0000256" key="9">
    <source>
        <dbReference type="ARBA" id="ARBA00034237"/>
    </source>
</evidence>
<dbReference type="InterPro" id="IPR004668">
    <property type="entry name" value="Anaer_Dcu_memb_transpt"/>
</dbReference>
<evidence type="ECO:0000256" key="1">
    <source>
        <dbReference type="ARBA" id="ARBA00004429"/>
    </source>
</evidence>
<keyword evidence="6 13" id="KW-0812">Transmembrane</keyword>
<evidence type="ECO:0000256" key="5">
    <source>
        <dbReference type="ARBA" id="ARBA00022519"/>
    </source>
</evidence>
<dbReference type="GO" id="GO:0005886">
    <property type="term" value="C:plasma membrane"/>
    <property type="evidence" value="ECO:0007669"/>
    <property type="project" value="UniProtKB-SubCell"/>
</dbReference>
<feature type="transmembrane region" description="Helical" evidence="13">
    <location>
        <begin position="444"/>
        <end position="462"/>
    </location>
</feature>
<evidence type="ECO:0000256" key="13">
    <source>
        <dbReference type="SAM" id="Phobius"/>
    </source>
</evidence>
<feature type="transmembrane region" description="Helical" evidence="13">
    <location>
        <begin position="267"/>
        <end position="286"/>
    </location>
</feature>
<keyword evidence="7 13" id="KW-1133">Transmembrane helix</keyword>
<evidence type="ECO:0000256" key="6">
    <source>
        <dbReference type="ARBA" id="ARBA00022692"/>
    </source>
</evidence>
<dbReference type="GO" id="GO:0015556">
    <property type="term" value="F:C4-dicarboxylate transmembrane transporter activity"/>
    <property type="evidence" value="ECO:0007669"/>
    <property type="project" value="InterPro"/>
</dbReference>
<feature type="transmembrane region" description="Helical" evidence="13">
    <location>
        <begin position="90"/>
        <end position="110"/>
    </location>
</feature>
<dbReference type="EMBL" id="FNVG01000012">
    <property type="protein sequence ID" value="SEG38036.1"/>
    <property type="molecule type" value="Genomic_DNA"/>
</dbReference>
<dbReference type="PANTHER" id="PTHR36106">
    <property type="entry name" value="ANAEROBIC C4-DICARBOXYLATE TRANSPORTER DCUB"/>
    <property type="match status" value="1"/>
</dbReference>
<keyword evidence="5 12" id="KW-0997">Cell inner membrane</keyword>
<dbReference type="Pfam" id="PF03605">
    <property type="entry name" value="DcuA_DcuB"/>
    <property type="match status" value="1"/>
</dbReference>
<dbReference type="OrthoDB" id="9770910at2"/>
<dbReference type="RefSeq" id="WP_103880859.1">
    <property type="nucleotide sequence ID" value="NZ_FNVG01000012.1"/>
</dbReference>
<dbReference type="PANTHER" id="PTHR36106:SF3">
    <property type="entry name" value="ANAEROBIC C4-DICARBOXYLATE TRANSPORTER DCUB"/>
    <property type="match status" value="1"/>
</dbReference>
<dbReference type="Proteomes" id="UP000236721">
    <property type="component" value="Unassembled WGS sequence"/>
</dbReference>
<evidence type="ECO:0000256" key="2">
    <source>
        <dbReference type="ARBA" id="ARBA00006413"/>
    </source>
</evidence>
<keyword evidence="15" id="KW-1185">Reference proteome</keyword>
<comment type="catalytic activity">
    <reaction evidence="9">
        <text>L-aspartate(in) + succinate(out) = L-aspartate(out) + succinate(in)</text>
        <dbReference type="Rhea" id="RHEA:29343"/>
        <dbReference type="ChEBI" id="CHEBI:29991"/>
        <dbReference type="ChEBI" id="CHEBI:30031"/>
    </reaction>
    <physiologicalReaction direction="right-to-left" evidence="9">
        <dbReference type="Rhea" id="RHEA:29345"/>
    </physiologicalReaction>
</comment>
<comment type="catalytic activity">
    <reaction evidence="10">
        <text>(S)-malate(in) + succinate(out) = (S)-malate(out) + succinate(in)</text>
        <dbReference type="Rhea" id="RHEA:29327"/>
        <dbReference type="ChEBI" id="CHEBI:15589"/>
        <dbReference type="ChEBI" id="CHEBI:30031"/>
    </reaction>
    <physiologicalReaction direction="right-to-left" evidence="10">
        <dbReference type="Rhea" id="RHEA:29329"/>
    </physiologicalReaction>
</comment>
<comment type="similarity">
    <text evidence="2 12">Belongs to the DcuA/DcuB transporter (TC 2.A.13.1) family.</text>
</comment>
<keyword evidence="3 12" id="KW-0813">Transport</keyword>
<feature type="transmembrane region" description="Helical" evidence="13">
    <location>
        <begin position="50"/>
        <end position="70"/>
    </location>
</feature>
<dbReference type="PIRSF" id="PIRSF004539">
    <property type="entry name" value="C4-dicrbxl_trns"/>
    <property type="match status" value="1"/>
</dbReference>
<protein>
    <recommendedName>
        <fullName evidence="12">C4-dicarboxylate transporter</fullName>
    </recommendedName>
</protein>
<feature type="transmembrane region" description="Helical" evidence="13">
    <location>
        <begin position="238"/>
        <end position="255"/>
    </location>
</feature>
<evidence type="ECO:0000256" key="8">
    <source>
        <dbReference type="ARBA" id="ARBA00023136"/>
    </source>
</evidence>
<dbReference type="NCBIfam" id="NF009136">
    <property type="entry name" value="PRK12489.1"/>
    <property type="match status" value="1"/>
</dbReference>
<dbReference type="NCBIfam" id="NF006927">
    <property type="entry name" value="PRK09412.1"/>
    <property type="match status" value="1"/>
</dbReference>
<reference evidence="15" key="1">
    <citation type="submission" date="2016-10" db="EMBL/GenBank/DDBJ databases">
        <authorList>
            <person name="Varghese N."/>
            <person name="Submissions S."/>
        </authorList>
    </citation>
    <scope>NUCLEOTIDE SEQUENCE [LARGE SCALE GENOMIC DNA]</scope>
    <source>
        <strain evidence="15">CGMCC 1.7062</strain>
    </source>
</reference>
<dbReference type="AlphaFoldDB" id="A0A1H5ZRL0"/>
<keyword evidence="4 12" id="KW-1003">Cell membrane</keyword>
<evidence type="ECO:0000256" key="11">
    <source>
        <dbReference type="ARBA" id="ARBA00034287"/>
    </source>
</evidence>
<evidence type="ECO:0000256" key="10">
    <source>
        <dbReference type="ARBA" id="ARBA00034284"/>
    </source>
</evidence>
<name>A0A1H5ZRL0_9VIBR</name>
<evidence type="ECO:0000256" key="12">
    <source>
        <dbReference type="PIRNR" id="PIRNR004539"/>
    </source>
</evidence>
<comment type="subcellular location">
    <subcellularLocation>
        <location evidence="1 12">Cell inner membrane</location>
        <topology evidence="1 12">Multi-pass membrane protein</topology>
    </subcellularLocation>
</comment>
<evidence type="ECO:0000313" key="15">
    <source>
        <dbReference type="Proteomes" id="UP000236721"/>
    </source>
</evidence>
<feature type="transmembrane region" description="Helical" evidence="13">
    <location>
        <begin position="6"/>
        <end position="38"/>
    </location>
</feature>
<evidence type="ECO:0000256" key="4">
    <source>
        <dbReference type="ARBA" id="ARBA00022475"/>
    </source>
</evidence>
<feature type="transmembrane region" description="Helical" evidence="13">
    <location>
        <begin position="357"/>
        <end position="390"/>
    </location>
</feature>
<feature type="transmembrane region" description="Helical" evidence="13">
    <location>
        <begin position="131"/>
        <end position="158"/>
    </location>
</feature>
<feature type="transmembrane region" description="Helical" evidence="13">
    <location>
        <begin position="298"/>
        <end position="316"/>
    </location>
</feature>
<gene>
    <name evidence="14" type="ORF">SAMN04488244_11299</name>
</gene>